<dbReference type="CDD" id="cd11293">
    <property type="entry name" value="gelsolin_S4_like"/>
    <property type="match status" value="1"/>
</dbReference>
<dbReference type="GO" id="GO:0051693">
    <property type="term" value="P:actin filament capping"/>
    <property type="evidence" value="ECO:0007669"/>
    <property type="project" value="UniProtKB-KW"/>
</dbReference>
<feature type="domain" description="HP" evidence="5">
    <location>
        <begin position="749"/>
        <end position="815"/>
    </location>
</feature>
<dbReference type="FunFam" id="3.40.20.10:FF:000005">
    <property type="entry name" value="Gelsolin"/>
    <property type="match status" value="1"/>
</dbReference>
<dbReference type="InterPro" id="IPR036886">
    <property type="entry name" value="Villin_headpiece_dom_sf"/>
</dbReference>
<dbReference type="PRINTS" id="PR00597">
    <property type="entry name" value="GELSOLIN"/>
</dbReference>
<evidence type="ECO:0000256" key="2">
    <source>
        <dbReference type="ARBA" id="ARBA00022467"/>
    </source>
</evidence>
<keyword evidence="2" id="KW-0117">Actin capping</keyword>
<dbReference type="EMBL" id="JBFDAA010000010">
    <property type="protein sequence ID" value="KAL1124642.1"/>
    <property type="molecule type" value="Genomic_DNA"/>
</dbReference>
<dbReference type="Proteomes" id="UP001558652">
    <property type="component" value="Unassembled WGS sequence"/>
</dbReference>
<dbReference type="SUPFAM" id="SSF55753">
    <property type="entry name" value="Actin depolymerizing proteins"/>
    <property type="match status" value="6"/>
</dbReference>
<dbReference type="GO" id="GO:0003779">
    <property type="term" value="F:actin binding"/>
    <property type="evidence" value="ECO:0007669"/>
    <property type="project" value="UniProtKB-KW"/>
</dbReference>
<evidence type="ECO:0000256" key="4">
    <source>
        <dbReference type="ARBA" id="ARBA00023203"/>
    </source>
</evidence>
<dbReference type="InterPro" id="IPR029006">
    <property type="entry name" value="ADF-H/Gelsolin-like_dom_sf"/>
</dbReference>
<comment type="similarity">
    <text evidence="1">Belongs to the villin/gelsolin family.</text>
</comment>
<comment type="caution">
    <text evidence="6">The sequence shown here is derived from an EMBL/GenBank/DDBJ whole genome shotgun (WGS) entry which is preliminary data.</text>
</comment>
<dbReference type="InterPro" id="IPR003128">
    <property type="entry name" value="Villin_headpiece"/>
</dbReference>
<sequence>LIFFFQNLQLVAVPKDKYGTFYDGDSYIIYAASEYGSHINAGHKPKEVRGRIEMHIHFWLGAETSQDESAVAAYKSVELDDLLGGTPVQHREVMGHESLRFRSYFKQGMRILRGGVSSGLHAVNNNFEPRLMRVKGRRRPVITQMPEVAWKYFNSGDVFIIDTKDVVFVWIGKGANNMEKLQAANMAMKFKDEHNAVSIVFVDEGKENELSEAEKTLLGVYLDLSPLAKSLYRGMMEVTDDKKSEADLTTALRLYKCSDADGTYRVTEVKAGPLQQSDLDSNDSYIIDHSPHRIWVWVGRKASTKERQEAMRNAHGFVSKKNYVLTTHVTRVLDGGEPAEFRALFSSWRDKDSTNVLTKSASSKLSNASLKVVPQKLDAGALHEMPHVAAKEQLIDDGSGIKSVWRVLKTELVPVPASTHGIFYSGDCYIIKYEYVVQTKKRYILYYWLGLHSTVSEQTAVAFLTVHEGDLVDHNAVHARVVEGREPPHFLALFKGMLLVMQGEHSDVLPPAFMFQVRGNSAHNTRATQVHFKASSLNSNDVFVATNGVTSYIWCGKGSTGDEREMSKVLAQAFIGPEYTVVYEGQEKDDFWQALGGKDKYSNFKRLQEPSEDRNIRLFHCSNATGSFKVEEIVDFCQTDLLPEDVMLLDAVDTIFVWIGNQANREERIKAIQLAFDYLHTDPSGRDKHTPIVQIHQGYEPPNFIGFFGAWDSELWSNQKCFEELRKELDGMKPQLQVELKVANGSLDFDQAEKFPIEILQEKDPDKLPLTVDVLHKEVHLTHEDFVATFGMDYSKFCTFPKWRQENMKKNLGLF</sequence>
<keyword evidence="4" id="KW-0009">Actin-binding</keyword>
<evidence type="ECO:0000313" key="7">
    <source>
        <dbReference type="Proteomes" id="UP001558652"/>
    </source>
</evidence>
<dbReference type="Pfam" id="PF02209">
    <property type="entry name" value="VHP"/>
    <property type="match status" value="1"/>
</dbReference>
<organism evidence="6 7">
    <name type="scientific">Ranatra chinensis</name>
    <dbReference type="NCBI Taxonomy" id="642074"/>
    <lineage>
        <taxon>Eukaryota</taxon>
        <taxon>Metazoa</taxon>
        <taxon>Ecdysozoa</taxon>
        <taxon>Arthropoda</taxon>
        <taxon>Hexapoda</taxon>
        <taxon>Insecta</taxon>
        <taxon>Pterygota</taxon>
        <taxon>Neoptera</taxon>
        <taxon>Paraneoptera</taxon>
        <taxon>Hemiptera</taxon>
        <taxon>Heteroptera</taxon>
        <taxon>Panheteroptera</taxon>
        <taxon>Nepomorpha</taxon>
        <taxon>Nepidae</taxon>
        <taxon>Ranatrinae</taxon>
        <taxon>Ranatra</taxon>
    </lineage>
</organism>
<keyword evidence="7" id="KW-1185">Reference proteome</keyword>
<accession>A0ABD0YQ66</accession>
<dbReference type="CDD" id="cd11288">
    <property type="entry name" value="gelsolin_S5_like"/>
    <property type="match status" value="1"/>
</dbReference>
<dbReference type="PANTHER" id="PTHR11977:SF57">
    <property type="entry name" value="VILLIN-LIKE PROTEIN QUAIL"/>
    <property type="match status" value="1"/>
</dbReference>
<dbReference type="CDD" id="cd11292">
    <property type="entry name" value="gelsolin_S3_like"/>
    <property type="match status" value="1"/>
</dbReference>
<dbReference type="SUPFAM" id="SSF47050">
    <property type="entry name" value="VHP, Villin headpiece domain"/>
    <property type="match status" value="1"/>
</dbReference>
<dbReference type="CDD" id="cd11291">
    <property type="entry name" value="gelsolin_S6_like"/>
    <property type="match status" value="1"/>
</dbReference>
<dbReference type="InterPro" id="IPR007122">
    <property type="entry name" value="Villin/Gelsolin"/>
</dbReference>
<evidence type="ECO:0000256" key="1">
    <source>
        <dbReference type="ARBA" id="ARBA00008418"/>
    </source>
</evidence>
<dbReference type="AlphaFoldDB" id="A0ABD0YQ66"/>
<evidence type="ECO:0000259" key="5">
    <source>
        <dbReference type="PROSITE" id="PS51089"/>
    </source>
</evidence>
<dbReference type="Gene3D" id="3.40.20.10">
    <property type="entry name" value="Severin"/>
    <property type="match status" value="6"/>
</dbReference>
<gene>
    <name evidence="6" type="ORF">AAG570_001266</name>
</gene>
<evidence type="ECO:0000313" key="6">
    <source>
        <dbReference type="EMBL" id="KAL1124642.1"/>
    </source>
</evidence>
<dbReference type="InterPro" id="IPR007123">
    <property type="entry name" value="Gelsolin-like_dom"/>
</dbReference>
<dbReference type="PANTHER" id="PTHR11977">
    <property type="entry name" value="VILLIN"/>
    <property type="match status" value="1"/>
</dbReference>
<feature type="non-terminal residue" evidence="6">
    <location>
        <position position="1"/>
    </location>
</feature>
<dbReference type="PROSITE" id="PS51089">
    <property type="entry name" value="HP"/>
    <property type="match status" value="1"/>
</dbReference>
<reference evidence="6 7" key="1">
    <citation type="submission" date="2024-07" db="EMBL/GenBank/DDBJ databases">
        <title>Chromosome-level genome assembly of the water stick insect Ranatra chinensis (Heteroptera: Nepidae).</title>
        <authorList>
            <person name="Liu X."/>
        </authorList>
    </citation>
    <scope>NUCLEOTIDE SEQUENCE [LARGE SCALE GENOMIC DNA]</scope>
    <source>
        <strain evidence="6">Cailab_2021Rc</strain>
        <tissue evidence="6">Muscle</tissue>
    </source>
</reference>
<dbReference type="Gene3D" id="1.10.950.10">
    <property type="entry name" value="Villin headpiece domain"/>
    <property type="match status" value="1"/>
</dbReference>
<proteinExistence type="inferred from homology"/>
<keyword evidence="3" id="KW-0677">Repeat</keyword>
<dbReference type="CDD" id="cd11290">
    <property type="entry name" value="gelsolin_S1_like"/>
    <property type="match status" value="1"/>
</dbReference>
<name>A0ABD0YQ66_9HEMI</name>
<dbReference type="FunFam" id="3.40.20.10:FF:000001">
    <property type="entry name" value="Gelsolin"/>
    <property type="match status" value="1"/>
</dbReference>
<dbReference type="Pfam" id="PF00626">
    <property type="entry name" value="Gelsolin"/>
    <property type="match status" value="6"/>
</dbReference>
<dbReference type="SMART" id="SM00262">
    <property type="entry name" value="GEL"/>
    <property type="match status" value="6"/>
</dbReference>
<protein>
    <recommendedName>
        <fullName evidence="5">HP domain-containing protein</fullName>
    </recommendedName>
</protein>
<dbReference type="SMART" id="SM00153">
    <property type="entry name" value="VHP"/>
    <property type="match status" value="1"/>
</dbReference>
<evidence type="ECO:0000256" key="3">
    <source>
        <dbReference type="ARBA" id="ARBA00022737"/>
    </source>
</evidence>